<evidence type="ECO:0000256" key="1">
    <source>
        <dbReference type="ARBA" id="ARBA00006443"/>
    </source>
</evidence>
<keyword evidence="2" id="KW-0866">Nonsense-mediated mRNA decay</keyword>
<dbReference type="Proteomes" id="UP000738359">
    <property type="component" value="Unassembled WGS sequence"/>
</dbReference>
<reference evidence="5" key="1">
    <citation type="journal article" date="2020" name="Fungal Divers.">
        <title>Resolving the Mortierellaceae phylogeny through synthesis of multi-gene phylogenetics and phylogenomics.</title>
        <authorList>
            <person name="Vandepol N."/>
            <person name="Liber J."/>
            <person name="Desiro A."/>
            <person name="Na H."/>
            <person name="Kennedy M."/>
            <person name="Barry K."/>
            <person name="Grigoriev I.V."/>
            <person name="Miller A.N."/>
            <person name="O'Donnell K."/>
            <person name="Stajich J.E."/>
            <person name="Bonito G."/>
        </authorList>
    </citation>
    <scope>NUCLEOTIDE SEQUENCE</scope>
    <source>
        <strain evidence="5">CK1249</strain>
    </source>
</reference>
<evidence type="ECO:0000313" key="5">
    <source>
        <dbReference type="EMBL" id="KAF9962724.1"/>
    </source>
</evidence>
<feature type="compositionally biased region" description="Basic and acidic residues" evidence="4">
    <location>
        <begin position="411"/>
        <end position="430"/>
    </location>
</feature>
<name>A0A9P6J4M4_MORAP</name>
<dbReference type="PANTHER" id="PTHR13091:SF0">
    <property type="entry name" value="NONSENSE-MEDIATED MRNA DECAY FACTOR SMG8"/>
    <property type="match status" value="1"/>
</dbReference>
<feature type="region of interest" description="Disordered" evidence="4">
    <location>
        <begin position="409"/>
        <end position="430"/>
    </location>
</feature>
<feature type="region of interest" description="Disordered" evidence="4">
    <location>
        <begin position="519"/>
        <end position="538"/>
    </location>
</feature>
<protein>
    <recommendedName>
        <fullName evidence="3">Nonsense-mediated mRNA decay factor SMG8</fullName>
    </recommendedName>
</protein>
<evidence type="ECO:0000256" key="4">
    <source>
        <dbReference type="SAM" id="MobiDB-lite"/>
    </source>
</evidence>
<accession>A0A9P6J4M4</accession>
<dbReference type="Pfam" id="PF10220">
    <property type="entry name" value="Smg8_Smg9"/>
    <property type="match status" value="1"/>
</dbReference>
<feature type="region of interest" description="Disordered" evidence="4">
    <location>
        <begin position="545"/>
        <end position="573"/>
    </location>
</feature>
<evidence type="ECO:0000256" key="3">
    <source>
        <dbReference type="ARBA" id="ARBA00029509"/>
    </source>
</evidence>
<dbReference type="GO" id="GO:0000184">
    <property type="term" value="P:nuclear-transcribed mRNA catabolic process, nonsense-mediated decay"/>
    <property type="evidence" value="ECO:0007669"/>
    <property type="project" value="UniProtKB-KW"/>
</dbReference>
<dbReference type="OrthoDB" id="63589at2759"/>
<gene>
    <name evidence="5" type="ORF">BGZ70_007944</name>
</gene>
<proteinExistence type="inferred from homology"/>
<dbReference type="InterPro" id="IPR019354">
    <property type="entry name" value="SMG8-like"/>
</dbReference>
<dbReference type="PANTHER" id="PTHR13091">
    <property type="entry name" value="AMPLIFIED IN BREAST CANCER 2-RELATED"/>
    <property type="match status" value="1"/>
</dbReference>
<organism evidence="5 6">
    <name type="scientific">Mortierella alpina</name>
    <name type="common">Oleaginous fungus</name>
    <name type="synonym">Mortierella renispora</name>
    <dbReference type="NCBI Taxonomy" id="64518"/>
    <lineage>
        <taxon>Eukaryota</taxon>
        <taxon>Fungi</taxon>
        <taxon>Fungi incertae sedis</taxon>
        <taxon>Mucoromycota</taxon>
        <taxon>Mortierellomycotina</taxon>
        <taxon>Mortierellomycetes</taxon>
        <taxon>Mortierellales</taxon>
        <taxon>Mortierellaceae</taxon>
        <taxon>Mortierella</taxon>
    </lineage>
</organism>
<keyword evidence="6" id="KW-1185">Reference proteome</keyword>
<evidence type="ECO:0000313" key="6">
    <source>
        <dbReference type="Proteomes" id="UP000738359"/>
    </source>
</evidence>
<sequence>MTALGLAPDGPIHVVGYFGQCRDLSMFERVSTTAAHDGDRASVYYDGCHDASENTSAKAPFAQSGSWTLGLGHEPTTGDIHIYVDRSKNTLMLQHAYLYDTQEMLSKCLESVDAVKKDRSSMMKWMHDQEFESHRALLFLFLVSQVVVHTSPDMNLDPKMISVLLALSTLKRQIMQELDRFMTICWDRIGVQSPESQRNMSDQNGGASTNKTPGSVASIFTPGKCVPILVFVIERVTIATPWCEPGATEAQAVEQLKQQLLKKSVDATQTRLRYVFRACRLIQSIDPPTGAFDTRQLFVLPIPSSTPFVHVIPYFTGRLDWQSNVIQPTLKNSDEGFDPAAAVMRQKMNAASGSGGSAYKKHGHHAKKHAARETMERSPVHIVGGHGKSSGPHTPMLREIYDAIVQARDGPLSHKGSDPTGKKLSIEDREKSTPSLSLGALYLEYSGPLLRQFVDGWLMNVTSPGGYGNAVGKRNAGAVEIPSLQQWMAGYLGVCEALGISSLAPVDASGNEVLNTAVTGHTTPNVGHDSSGDDAVGAKFSRMNMTPTASQSPSGGSSGGGRRSGNGKKYSQRCANMVQKKIQDYVQTDEVMEEL</sequence>
<dbReference type="EMBL" id="JAAAHY010000534">
    <property type="protein sequence ID" value="KAF9962724.1"/>
    <property type="molecule type" value="Genomic_DNA"/>
</dbReference>
<comment type="caution">
    <text evidence="5">The sequence shown here is derived from an EMBL/GenBank/DDBJ whole genome shotgun (WGS) entry which is preliminary data.</text>
</comment>
<dbReference type="AlphaFoldDB" id="A0A9P6J4M4"/>
<comment type="similarity">
    <text evidence="1">Belongs to the SMG8 family.</text>
</comment>
<evidence type="ECO:0000256" key="2">
    <source>
        <dbReference type="ARBA" id="ARBA00023161"/>
    </source>
</evidence>